<dbReference type="RefSeq" id="WP_390357187.1">
    <property type="nucleotide sequence ID" value="NZ_JBHUIZ010000014.1"/>
</dbReference>
<evidence type="ECO:0000313" key="2">
    <source>
        <dbReference type="EMBL" id="MDY0396971.1"/>
    </source>
</evidence>
<gene>
    <name evidence="2" type="ORF">RWE15_25155</name>
</gene>
<keyword evidence="1" id="KW-0472">Membrane</keyword>
<reference evidence="2 3" key="1">
    <citation type="submission" date="2023-10" db="EMBL/GenBank/DDBJ databases">
        <title>Virgibacillus halophilus 5B73C genome.</title>
        <authorList>
            <person name="Miliotis G."/>
            <person name="Sengupta P."/>
            <person name="Hameed A."/>
            <person name="Chuvochina M."/>
            <person name="Mcdonagh F."/>
            <person name="Simpson A.C."/>
            <person name="Singh N.K."/>
            <person name="Rekha P.D."/>
            <person name="Raman K."/>
            <person name="Hugenholtz P."/>
            <person name="Venkateswaran K."/>
        </authorList>
    </citation>
    <scope>NUCLEOTIDE SEQUENCE [LARGE SCALE GENOMIC DNA]</scope>
    <source>
        <strain evidence="2 3">5B73C</strain>
    </source>
</reference>
<keyword evidence="3" id="KW-1185">Reference proteome</keyword>
<dbReference type="Proteomes" id="UP001281447">
    <property type="component" value="Unassembled WGS sequence"/>
</dbReference>
<feature type="transmembrane region" description="Helical" evidence="1">
    <location>
        <begin position="34"/>
        <end position="54"/>
    </location>
</feature>
<accession>A0ABU5CDQ3</accession>
<organism evidence="2 3">
    <name type="scientific">Tigheibacillus halophilus</name>
    <dbReference type="NCBI Taxonomy" id="361280"/>
    <lineage>
        <taxon>Bacteria</taxon>
        <taxon>Bacillati</taxon>
        <taxon>Bacillota</taxon>
        <taxon>Bacilli</taxon>
        <taxon>Bacillales</taxon>
        <taxon>Bacillaceae</taxon>
        <taxon>Tigheibacillus</taxon>
    </lineage>
</organism>
<comment type="caution">
    <text evidence="2">The sequence shown here is derived from an EMBL/GenBank/DDBJ whole genome shotgun (WGS) entry which is preliminary data.</text>
</comment>
<name>A0ABU5CDQ3_9BACI</name>
<keyword evidence="1" id="KW-1133">Transmembrane helix</keyword>
<protein>
    <submittedName>
        <fullName evidence="2">Uncharacterized protein</fullName>
    </submittedName>
</protein>
<evidence type="ECO:0000256" key="1">
    <source>
        <dbReference type="SAM" id="Phobius"/>
    </source>
</evidence>
<proteinExistence type="predicted"/>
<evidence type="ECO:0000313" key="3">
    <source>
        <dbReference type="Proteomes" id="UP001281447"/>
    </source>
</evidence>
<sequence length="75" mass="8804">MRHYAVLRLLLALFFLYFAWPLIPQASSSMELLFWAVWIVFLLLVVGANLATLLQMTKPPVMEQKSMQRSKTYNR</sequence>
<keyword evidence="1" id="KW-0812">Transmembrane</keyword>
<dbReference type="EMBL" id="JAWDIP010000004">
    <property type="protein sequence ID" value="MDY0396971.1"/>
    <property type="molecule type" value="Genomic_DNA"/>
</dbReference>